<reference evidence="6 7" key="1">
    <citation type="submission" date="2024-02" db="EMBL/GenBank/DDBJ databases">
        <title>A nitrogen-fixing paenibacillus bacterium.</title>
        <authorList>
            <person name="Zhang W.L."/>
            <person name="Chen S.F."/>
        </authorList>
    </citation>
    <scope>NUCLEOTIDE SEQUENCE [LARGE SCALE GENOMIC DNA]</scope>
    <source>
        <strain evidence="6 7">M1</strain>
    </source>
</reference>
<dbReference type="Proteomes" id="UP001306950">
    <property type="component" value="Unassembled WGS sequence"/>
</dbReference>
<sequence>MDHSADIAIVCGEAYKEPGLNYVTLLEDKFVFIVHRNHALAGSTITFEELMKETFILREEGSYTRRKLLSLCDAHETPKPRASLSIEGMYETIEAVKVGYGISLA</sequence>
<dbReference type="PANTHER" id="PTHR30126:SF40">
    <property type="entry name" value="HTH-TYPE TRANSCRIPTIONAL REGULATOR GLTR"/>
    <property type="match status" value="1"/>
</dbReference>
<gene>
    <name evidence="6" type="ORF">V3851_07265</name>
</gene>
<evidence type="ECO:0000256" key="3">
    <source>
        <dbReference type="ARBA" id="ARBA00023125"/>
    </source>
</evidence>
<name>A0ABU7VQ87_9BACL</name>
<keyword evidence="4" id="KW-0804">Transcription</keyword>
<dbReference type="Pfam" id="PF03466">
    <property type="entry name" value="LysR_substrate"/>
    <property type="match status" value="1"/>
</dbReference>
<keyword evidence="2" id="KW-0805">Transcription regulation</keyword>
<comment type="caution">
    <text evidence="6">The sequence shown here is derived from an EMBL/GenBank/DDBJ whole genome shotgun (WGS) entry which is preliminary data.</text>
</comment>
<proteinExistence type="inferred from homology"/>
<dbReference type="PANTHER" id="PTHR30126">
    <property type="entry name" value="HTH-TYPE TRANSCRIPTIONAL REGULATOR"/>
    <property type="match status" value="1"/>
</dbReference>
<dbReference type="InterPro" id="IPR005119">
    <property type="entry name" value="LysR_subst-bd"/>
</dbReference>
<dbReference type="CDD" id="cd05466">
    <property type="entry name" value="PBP2_LTTR_substrate"/>
    <property type="match status" value="1"/>
</dbReference>
<evidence type="ECO:0000256" key="2">
    <source>
        <dbReference type="ARBA" id="ARBA00023015"/>
    </source>
</evidence>
<evidence type="ECO:0000259" key="5">
    <source>
        <dbReference type="Pfam" id="PF03466"/>
    </source>
</evidence>
<evidence type="ECO:0000256" key="4">
    <source>
        <dbReference type="ARBA" id="ARBA00023163"/>
    </source>
</evidence>
<evidence type="ECO:0000313" key="7">
    <source>
        <dbReference type="Proteomes" id="UP001306950"/>
    </source>
</evidence>
<dbReference type="Gene3D" id="3.40.190.290">
    <property type="match status" value="1"/>
</dbReference>
<evidence type="ECO:0000313" key="6">
    <source>
        <dbReference type="EMBL" id="MEF2965625.1"/>
    </source>
</evidence>
<dbReference type="SUPFAM" id="SSF53850">
    <property type="entry name" value="Periplasmic binding protein-like II"/>
    <property type="match status" value="1"/>
</dbReference>
<evidence type="ECO:0000256" key="1">
    <source>
        <dbReference type="ARBA" id="ARBA00009437"/>
    </source>
</evidence>
<keyword evidence="3" id="KW-0238">DNA-binding</keyword>
<protein>
    <submittedName>
        <fullName evidence="6">LysR family transcriptional regulator substrate-binding protein</fullName>
    </submittedName>
</protein>
<feature type="domain" description="LysR substrate-binding" evidence="5">
    <location>
        <begin position="2"/>
        <end position="104"/>
    </location>
</feature>
<dbReference type="RefSeq" id="WP_331845859.1">
    <property type="nucleotide sequence ID" value="NZ_JAZHPZ010000003.1"/>
</dbReference>
<dbReference type="EMBL" id="JAZHPZ010000003">
    <property type="protein sequence ID" value="MEF2965625.1"/>
    <property type="molecule type" value="Genomic_DNA"/>
</dbReference>
<organism evidence="6 7">
    <name type="scientific">Paenibacillus haidiansis</name>
    <dbReference type="NCBI Taxonomy" id="1574488"/>
    <lineage>
        <taxon>Bacteria</taxon>
        <taxon>Bacillati</taxon>
        <taxon>Bacillota</taxon>
        <taxon>Bacilli</taxon>
        <taxon>Bacillales</taxon>
        <taxon>Paenibacillaceae</taxon>
        <taxon>Paenibacillus</taxon>
    </lineage>
</organism>
<accession>A0ABU7VQ87</accession>
<comment type="similarity">
    <text evidence="1">Belongs to the LysR transcriptional regulatory family.</text>
</comment>
<keyword evidence="7" id="KW-1185">Reference proteome</keyword>